<evidence type="ECO:0000313" key="2">
    <source>
        <dbReference type="Ensembl" id="ENSSORP00005037514.1"/>
    </source>
</evidence>
<gene>
    <name evidence="2" type="primary">si:dkey-82o10.4</name>
</gene>
<dbReference type="GO" id="GO:0005743">
    <property type="term" value="C:mitochondrial inner membrane"/>
    <property type="evidence" value="ECO:0007669"/>
    <property type="project" value="TreeGrafter"/>
</dbReference>
<feature type="region of interest" description="Disordered" evidence="1">
    <location>
        <begin position="20"/>
        <end position="53"/>
    </location>
</feature>
<dbReference type="Proteomes" id="UP000472271">
    <property type="component" value="Chromosome 16"/>
</dbReference>
<reference evidence="2" key="1">
    <citation type="submission" date="2019-06" db="EMBL/GenBank/DDBJ databases">
        <authorList>
            <consortium name="Wellcome Sanger Institute Data Sharing"/>
        </authorList>
    </citation>
    <scope>NUCLEOTIDE SEQUENCE [LARGE SCALE GENOMIC DNA]</scope>
</reference>
<keyword evidence="3" id="KW-1185">Reference proteome</keyword>
<dbReference type="InParanoid" id="A0A673B845"/>
<dbReference type="GO" id="GO:0043022">
    <property type="term" value="F:ribosome binding"/>
    <property type="evidence" value="ECO:0007669"/>
    <property type="project" value="TreeGrafter"/>
</dbReference>
<evidence type="ECO:0000256" key="1">
    <source>
        <dbReference type="SAM" id="MobiDB-lite"/>
    </source>
</evidence>
<sequence>MQRIGSLSVCRELGGLGAWTPGVRRNPQTRLTRPTRSSSSSSGTRTRQRVQGGGVCAGPVRPLCSLRLVFAGQTHRHLCSKVGDEKSRPSRPDISVVGSPDHITWVRCKVLMFLIRLYFEVDLESVEFERGAKQALVHVSELMSTGRYHRLKGVVSDEMMEYVETKCKALTKAQRQQLTVTTDDIIFLLPEDVSVTFDTYGRKFCFVVMRFWFLTTQEGPEDPEGTKIFKISSSEDGSPQKKIATAVYEFHRELTLGASPDWTVTTVWHWHWIQAETPK</sequence>
<dbReference type="PANTHER" id="PTHR13333:SF7">
    <property type="entry name" value="M-AAA PROTEASE-INTERACTING PROTEIN 1, MITOCHONDRIAL"/>
    <property type="match status" value="1"/>
</dbReference>
<accession>A0A673B845</accession>
<dbReference type="PANTHER" id="PTHR13333">
    <property type="entry name" value="M-AAA PROTEASE-INTERACTING PROTEIN 1, MITOCHONDRIAL"/>
    <property type="match status" value="1"/>
</dbReference>
<dbReference type="GO" id="GO:0032979">
    <property type="term" value="P:protein insertion into mitochondrial inner membrane from matrix"/>
    <property type="evidence" value="ECO:0007669"/>
    <property type="project" value="TreeGrafter"/>
</dbReference>
<dbReference type="AlphaFoldDB" id="A0A673B845"/>
<reference evidence="2" key="2">
    <citation type="submission" date="2025-08" db="UniProtKB">
        <authorList>
            <consortium name="Ensembl"/>
        </authorList>
    </citation>
    <scope>IDENTIFICATION</scope>
</reference>
<evidence type="ECO:0000313" key="3">
    <source>
        <dbReference type="Proteomes" id="UP000472271"/>
    </source>
</evidence>
<name>A0A673B845_9TELE</name>
<proteinExistence type="predicted"/>
<organism evidence="2 3">
    <name type="scientific">Sphaeramia orbicularis</name>
    <name type="common">orbiculate cardinalfish</name>
    <dbReference type="NCBI Taxonomy" id="375764"/>
    <lineage>
        <taxon>Eukaryota</taxon>
        <taxon>Metazoa</taxon>
        <taxon>Chordata</taxon>
        <taxon>Craniata</taxon>
        <taxon>Vertebrata</taxon>
        <taxon>Euteleostomi</taxon>
        <taxon>Actinopterygii</taxon>
        <taxon>Neopterygii</taxon>
        <taxon>Teleostei</taxon>
        <taxon>Neoteleostei</taxon>
        <taxon>Acanthomorphata</taxon>
        <taxon>Gobiaria</taxon>
        <taxon>Kurtiformes</taxon>
        <taxon>Apogonoidei</taxon>
        <taxon>Apogonidae</taxon>
        <taxon>Apogoninae</taxon>
        <taxon>Sphaeramia</taxon>
    </lineage>
</organism>
<feature type="compositionally biased region" description="Low complexity" evidence="1">
    <location>
        <begin position="29"/>
        <end position="45"/>
    </location>
</feature>
<dbReference type="Ensembl" id="ENSSORT00005038490.1">
    <property type="protein sequence ID" value="ENSSORP00005037514.1"/>
    <property type="gene ID" value="ENSSORG00005017607.1"/>
</dbReference>
<protein>
    <submittedName>
        <fullName evidence="2">Si:dkey-82o10.4</fullName>
    </submittedName>
</protein>
<reference evidence="2" key="3">
    <citation type="submission" date="2025-09" db="UniProtKB">
        <authorList>
            <consortium name="Ensembl"/>
        </authorList>
    </citation>
    <scope>IDENTIFICATION</scope>
</reference>